<dbReference type="PANTHER" id="PTHR34236:SF1">
    <property type="entry name" value="DIMETHYL SULFOXIDE REDUCTASE TRANSCRIPTIONAL ACTIVATOR"/>
    <property type="match status" value="1"/>
</dbReference>
<name>X1BQC0_9ZZZZ</name>
<reference evidence="2" key="1">
    <citation type="journal article" date="2014" name="Front. Microbiol.">
        <title>High frequency of phylogenetically diverse reductive dehalogenase-homologous genes in deep subseafloor sedimentary metagenomes.</title>
        <authorList>
            <person name="Kawai M."/>
            <person name="Futagami T."/>
            <person name="Toyoda A."/>
            <person name="Takaki Y."/>
            <person name="Nishi S."/>
            <person name="Hori S."/>
            <person name="Arai W."/>
            <person name="Tsubouchi T."/>
            <person name="Morono Y."/>
            <person name="Uchiyama I."/>
            <person name="Ito T."/>
            <person name="Fujiyama A."/>
            <person name="Inagaki F."/>
            <person name="Takami H."/>
        </authorList>
    </citation>
    <scope>NUCLEOTIDE SEQUENCE</scope>
    <source>
        <strain evidence="2">Expedition CK06-06</strain>
    </source>
</reference>
<proteinExistence type="predicted"/>
<feature type="domain" description="HTH bat-type" evidence="1">
    <location>
        <begin position="163"/>
        <end position="212"/>
    </location>
</feature>
<dbReference type="EMBL" id="BART01000699">
    <property type="protein sequence ID" value="GAG74371.1"/>
    <property type="molecule type" value="Genomic_DNA"/>
</dbReference>
<dbReference type="InterPro" id="IPR007050">
    <property type="entry name" value="HTH_bacterioopsin"/>
</dbReference>
<dbReference type="PANTHER" id="PTHR34236">
    <property type="entry name" value="DIMETHYL SULFOXIDE REDUCTASE TRANSCRIPTIONAL ACTIVATOR"/>
    <property type="match status" value="1"/>
</dbReference>
<evidence type="ECO:0000313" key="2">
    <source>
        <dbReference type="EMBL" id="GAG74371.1"/>
    </source>
</evidence>
<gene>
    <name evidence="2" type="ORF">S01H4_03005</name>
</gene>
<accession>X1BQC0</accession>
<protein>
    <recommendedName>
        <fullName evidence="1">HTH bat-type domain-containing protein</fullName>
    </recommendedName>
</protein>
<dbReference type="AlphaFoldDB" id="X1BQC0"/>
<evidence type="ECO:0000259" key="1">
    <source>
        <dbReference type="Pfam" id="PF04967"/>
    </source>
</evidence>
<organism evidence="2">
    <name type="scientific">marine sediment metagenome</name>
    <dbReference type="NCBI Taxonomy" id="412755"/>
    <lineage>
        <taxon>unclassified sequences</taxon>
        <taxon>metagenomes</taxon>
        <taxon>ecological metagenomes</taxon>
    </lineage>
</organism>
<dbReference type="Pfam" id="PF04967">
    <property type="entry name" value="HTH_10"/>
    <property type="match status" value="1"/>
</dbReference>
<sequence length="218" mass="25554">MDSHKKSCLARIKIKFPDQIWISHIFKKFREIRMEIEYFLPYDFENSIGNSIIEIFHYNIDLLIDEVKNHKSVFDFSILEKEENRVKFNVKTKDPFLLDAIIKCGVLVNFPVRVRDGYAFWRLVSTRERIDELLTLFEQKSVNFTLLKIGNSPYILDDNKNKLTFNESNVLDKAISSGFFEIPRKISLEALANELGKSKSALSVMLRKIIKKKVIIET</sequence>
<comment type="caution">
    <text evidence="2">The sequence shown here is derived from an EMBL/GenBank/DDBJ whole genome shotgun (WGS) entry which is preliminary data.</text>
</comment>